<evidence type="ECO:0000259" key="7">
    <source>
        <dbReference type="Pfam" id="PF04118"/>
    </source>
</evidence>
<dbReference type="GO" id="GO:0000139">
    <property type="term" value="C:Golgi membrane"/>
    <property type="evidence" value="ECO:0007669"/>
    <property type="project" value="UniProtKB-SubCell"/>
</dbReference>
<dbReference type="GO" id="GO:0005768">
    <property type="term" value="C:endosome"/>
    <property type="evidence" value="ECO:0007669"/>
    <property type="project" value="TreeGrafter"/>
</dbReference>
<dbReference type="GO" id="GO:0015031">
    <property type="term" value="P:protein transport"/>
    <property type="evidence" value="ECO:0007669"/>
    <property type="project" value="UniProtKB-KW"/>
</dbReference>
<evidence type="ECO:0000256" key="1">
    <source>
        <dbReference type="ARBA" id="ARBA00004395"/>
    </source>
</evidence>
<name>A0A4P9ZNL8_9FUNG</name>
<dbReference type="Pfam" id="PF24597">
    <property type="entry name" value="TPR_DOP1_M"/>
    <property type="match status" value="1"/>
</dbReference>
<dbReference type="InterPro" id="IPR007249">
    <property type="entry name" value="DOP1_N"/>
</dbReference>
<feature type="domain" description="DOP1-like middle TPR" evidence="8">
    <location>
        <begin position="158"/>
        <end position="252"/>
    </location>
</feature>
<dbReference type="PANTHER" id="PTHR14042:SF24">
    <property type="entry name" value="PROTEIN DOPEY-1 HOMOLOG"/>
    <property type="match status" value="1"/>
</dbReference>
<sequence length="252" mass="29450">LALLPGLEEENNEFFDQVLQLFDSICRNVEQTYFYQALFLCLITAPDLRGAALHYLARRLPKLTQLEDVSFVVGDDPSLMVHAFAATLRDQNPLVQRAILELLVNNFNLDSQLIDGKDITLLLSAAVEVILRRDMSLNRRLYAWFLGSSDSRRDKQEYFRKYVHHHLVLALKDMFRIRSTDLNLLQKPYRIMISLLDRSEIGIPLIQNLIRDILRCTYEFTRKNPVPQSDKVLQTARMFFEMTDPYLIWAKL</sequence>
<keyword evidence="5" id="KW-0472">Membrane</keyword>
<evidence type="ECO:0000313" key="10">
    <source>
        <dbReference type="Proteomes" id="UP000268162"/>
    </source>
</evidence>
<evidence type="ECO:0000256" key="3">
    <source>
        <dbReference type="ARBA" id="ARBA00022927"/>
    </source>
</evidence>
<evidence type="ECO:0000256" key="2">
    <source>
        <dbReference type="ARBA" id="ARBA00022448"/>
    </source>
</evidence>
<keyword evidence="10" id="KW-1185">Reference proteome</keyword>
<dbReference type="PANTHER" id="PTHR14042">
    <property type="entry name" value="DOPEY-RELATED"/>
    <property type="match status" value="1"/>
</dbReference>
<keyword evidence="3" id="KW-0653">Protein transport</keyword>
<dbReference type="InterPro" id="IPR056458">
    <property type="entry name" value="TPR_DOP1_M"/>
</dbReference>
<dbReference type="Proteomes" id="UP000268162">
    <property type="component" value="Unassembled WGS sequence"/>
</dbReference>
<comment type="subcellular location">
    <subcellularLocation>
        <location evidence="1">Golgi apparatus membrane</location>
        <topology evidence="1">Peripheral membrane protein</topology>
    </subcellularLocation>
</comment>
<accession>A0A4P9ZNL8</accession>
<keyword evidence="2" id="KW-0813">Transport</keyword>
<evidence type="ECO:0000259" key="8">
    <source>
        <dbReference type="Pfam" id="PF24597"/>
    </source>
</evidence>
<keyword evidence="4" id="KW-0333">Golgi apparatus</keyword>
<evidence type="ECO:0000256" key="6">
    <source>
        <dbReference type="ARBA" id="ARBA00046326"/>
    </source>
</evidence>
<proteinExistence type="inferred from homology"/>
<organism evidence="9 10">
    <name type="scientific">Dimargaris cristalligena</name>
    <dbReference type="NCBI Taxonomy" id="215637"/>
    <lineage>
        <taxon>Eukaryota</taxon>
        <taxon>Fungi</taxon>
        <taxon>Fungi incertae sedis</taxon>
        <taxon>Zoopagomycota</taxon>
        <taxon>Kickxellomycotina</taxon>
        <taxon>Dimargaritomycetes</taxon>
        <taxon>Dimargaritales</taxon>
        <taxon>Dimargaritaceae</taxon>
        <taxon>Dimargaris</taxon>
    </lineage>
</organism>
<dbReference type="GO" id="GO:0006895">
    <property type="term" value="P:Golgi to endosome transport"/>
    <property type="evidence" value="ECO:0007669"/>
    <property type="project" value="InterPro"/>
</dbReference>
<gene>
    <name evidence="9" type="ORF">BJ085DRAFT_10064</name>
</gene>
<dbReference type="AlphaFoldDB" id="A0A4P9ZNL8"/>
<dbReference type="EMBL" id="ML002989">
    <property type="protein sequence ID" value="RKP35014.1"/>
    <property type="molecule type" value="Genomic_DNA"/>
</dbReference>
<evidence type="ECO:0000256" key="4">
    <source>
        <dbReference type="ARBA" id="ARBA00023034"/>
    </source>
</evidence>
<dbReference type="GO" id="GO:0005829">
    <property type="term" value="C:cytosol"/>
    <property type="evidence" value="ECO:0007669"/>
    <property type="project" value="GOC"/>
</dbReference>
<feature type="non-terminal residue" evidence="9">
    <location>
        <position position="1"/>
    </location>
</feature>
<protein>
    <submittedName>
        <fullName evidence="9">Dopey, N-terminal-domain-containing protein</fullName>
    </submittedName>
</protein>
<dbReference type="GO" id="GO:0005802">
    <property type="term" value="C:trans-Golgi network"/>
    <property type="evidence" value="ECO:0007669"/>
    <property type="project" value="TreeGrafter"/>
</dbReference>
<feature type="non-terminal residue" evidence="9">
    <location>
        <position position="252"/>
    </location>
</feature>
<feature type="domain" description="DOP1 N-terminal" evidence="7">
    <location>
        <begin position="1"/>
        <end position="149"/>
    </location>
</feature>
<reference evidence="10" key="1">
    <citation type="journal article" date="2018" name="Nat. Microbiol.">
        <title>Leveraging single-cell genomics to expand the fungal tree of life.</title>
        <authorList>
            <person name="Ahrendt S.R."/>
            <person name="Quandt C.A."/>
            <person name="Ciobanu D."/>
            <person name="Clum A."/>
            <person name="Salamov A."/>
            <person name="Andreopoulos B."/>
            <person name="Cheng J.F."/>
            <person name="Woyke T."/>
            <person name="Pelin A."/>
            <person name="Henrissat B."/>
            <person name="Reynolds N.K."/>
            <person name="Benny G.L."/>
            <person name="Smith M.E."/>
            <person name="James T.Y."/>
            <person name="Grigoriev I.V."/>
        </authorList>
    </citation>
    <scope>NUCLEOTIDE SEQUENCE [LARGE SCALE GENOMIC DNA]</scope>
    <source>
        <strain evidence="10">RSA 468</strain>
    </source>
</reference>
<dbReference type="InterPro" id="IPR040314">
    <property type="entry name" value="DOP1"/>
</dbReference>
<evidence type="ECO:0000256" key="5">
    <source>
        <dbReference type="ARBA" id="ARBA00023136"/>
    </source>
</evidence>
<dbReference type="Pfam" id="PF04118">
    <property type="entry name" value="Dopey_N"/>
    <property type="match status" value="1"/>
</dbReference>
<evidence type="ECO:0000313" key="9">
    <source>
        <dbReference type="EMBL" id="RKP35014.1"/>
    </source>
</evidence>
<dbReference type="STRING" id="215637.A0A4P9ZNL8"/>
<comment type="similarity">
    <text evidence="6">Belongs to the DOP1 family.</text>
</comment>